<comment type="caution">
    <text evidence="2">The sequence shown here is derived from an EMBL/GenBank/DDBJ whole genome shotgun (WGS) entry which is preliminary data.</text>
</comment>
<evidence type="ECO:0000256" key="1">
    <source>
        <dbReference type="SAM" id="Phobius"/>
    </source>
</evidence>
<evidence type="ECO:0000313" key="2">
    <source>
        <dbReference type="EMBL" id="MCI80680.1"/>
    </source>
</evidence>
<feature type="transmembrane region" description="Helical" evidence="1">
    <location>
        <begin position="20"/>
        <end position="41"/>
    </location>
</feature>
<reference evidence="2 3" key="1">
    <citation type="journal article" date="2018" name="Front. Plant Sci.">
        <title>Red Clover (Trifolium pratense) and Zigzag Clover (T. medium) - A Picture of Genomic Similarities and Differences.</title>
        <authorList>
            <person name="Dluhosova J."/>
            <person name="Istvanek J."/>
            <person name="Nedelnik J."/>
            <person name="Repkova J."/>
        </authorList>
    </citation>
    <scope>NUCLEOTIDE SEQUENCE [LARGE SCALE GENOMIC DNA]</scope>
    <source>
        <strain evidence="3">cv. 10/8</strain>
        <tissue evidence="2">Leaf</tissue>
    </source>
</reference>
<sequence>MIAGMEPETTYSQRTIIFQIPVYLIILNFIHEVIDLFGLLISTEAPFGTPYAPDMDGGSSFQQIPE</sequence>
<dbReference type="EMBL" id="LXQA011000835">
    <property type="protein sequence ID" value="MCI80680.1"/>
    <property type="molecule type" value="Genomic_DNA"/>
</dbReference>
<keyword evidence="1" id="KW-0472">Membrane</keyword>
<name>A0A392V2Q3_9FABA</name>
<feature type="non-terminal residue" evidence="2">
    <location>
        <position position="66"/>
    </location>
</feature>
<dbReference type="AlphaFoldDB" id="A0A392V2Q3"/>
<keyword evidence="1" id="KW-0812">Transmembrane</keyword>
<protein>
    <submittedName>
        <fullName evidence="2">Uncharacterized protein</fullName>
    </submittedName>
</protein>
<keyword evidence="3" id="KW-1185">Reference proteome</keyword>
<organism evidence="2 3">
    <name type="scientific">Trifolium medium</name>
    <dbReference type="NCBI Taxonomy" id="97028"/>
    <lineage>
        <taxon>Eukaryota</taxon>
        <taxon>Viridiplantae</taxon>
        <taxon>Streptophyta</taxon>
        <taxon>Embryophyta</taxon>
        <taxon>Tracheophyta</taxon>
        <taxon>Spermatophyta</taxon>
        <taxon>Magnoliopsida</taxon>
        <taxon>eudicotyledons</taxon>
        <taxon>Gunneridae</taxon>
        <taxon>Pentapetalae</taxon>
        <taxon>rosids</taxon>
        <taxon>fabids</taxon>
        <taxon>Fabales</taxon>
        <taxon>Fabaceae</taxon>
        <taxon>Papilionoideae</taxon>
        <taxon>50 kb inversion clade</taxon>
        <taxon>NPAAA clade</taxon>
        <taxon>Hologalegina</taxon>
        <taxon>IRL clade</taxon>
        <taxon>Trifolieae</taxon>
        <taxon>Trifolium</taxon>
    </lineage>
</organism>
<proteinExistence type="predicted"/>
<evidence type="ECO:0000313" key="3">
    <source>
        <dbReference type="Proteomes" id="UP000265520"/>
    </source>
</evidence>
<accession>A0A392V2Q3</accession>
<dbReference type="Proteomes" id="UP000265520">
    <property type="component" value="Unassembled WGS sequence"/>
</dbReference>
<keyword evidence="1" id="KW-1133">Transmembrane helix</keyword>